<reference evidence="1 2" key="1">
    <citation type="submission" date="2021-05" db="EMBL/GenBank/DDBJ databases">
        <title>Direct Submission.</title>
        <authorList>
            <person name="Li K."/>
            <person name="Gao J."/>
        </authorList>
    </citation>
    <scope>NUCLEOTIDE SEQUENCE [LARGE SCALE GENOMIC DNA]</scope>
    <source>
        <strain evidence="1 2">Mg02</strain>
    </source>
</reference>
<organism evidence="1 2">
    <name type="scientific">Nocardiopsis changdeensis</name>
    <dbReference type="NCBI Taxonomy" id="2831969"/>
    <lineage>
        <taxon>Bacteria</taxon>
        <taxon>Bacillati</taxon>
        <taxon>Actinomycetota</taxon>
        <taxon>Actinomycetes</taxon>
        <taxon>Streptosporangiales</taxon>
        <taxon>Nocardiopsidaceae</taxon>
        <taxon>Nocardiopsis</taxon>
    </lineage>
</organism>
<proteinExistence type="predicted"/>
<dbReference type="EMBL" id="CP074133">
    <property type="protein sequence ID" value="QUX25018.1"/>
    <property type="molecule type" value="Genomic_DNA"/>
</dbReference>
<evidence type="ECO:0000313" key="2">
    <source>
        <dbReference type="Proteomes" id="UP000676079"/>
    </source>
</evidence>
<evidence type="ECO:0000313" key="1">
    <source>
        <dbReference type="EMBL" id="QUX25018.1"/>
    </source>
</evidence>
<dbReference type="Proteomes" id="UP000676079">
    <property type="component" value="Chromosome"/>
</dbReference>
<protein>
    <submittedName>
        <fullName evidence="1">Uncharacterized protein</fullName>
    </submittedName>
</protein>
<gene>
    <name evidence="1" type="ORF">KGD84_12580</name>
</gene>
<sequence>MELGDESGSVTVRLVGGPSCWDGVVVEGVFDHEEIYEVPVEELGALLSVPGRASPRAVYEPDPDGDRTAWLFRGWEGQAPPPTRESGD</sequence>
<accession>A0ABX8BW44</accession>
<keyword evidence="2" id="KW-1185">Reference proteome</keyword>
<name>A0ABX8BW44_9ACTN</name>
<dbReference type="RefSeq" id="WP_220560499.1">
    <property type="nucleotide sequence ID" value="NZ_CP074133.1"/>
</dbReference>